<dbReference type="EMBL" id="CZDF01000156">
    <property type="protein sequence ID" value="CUR33026.1"/>
    <property type="molecule type" value="Genomic_DNA"/>
</dbReference>
<evidence type="ECO:0000313" key="1">
    <source>
        <dbReference type="EMBL" id="CUR33026.1"/>
    </source>
</evidence>
<name>A0A1J1LLZ0_9CYAN</name>
<accession>A0A1J1LLZ0</accession>
<organism evidence="1 2">
    <name type="scientific">Planktothrix tepida PCC 9214</name>
    <dbReference type="NCBI Taxonomy" id="671072"/>
    <lineage>
        <taxon>Bacteria</taxon>
        <taxon>Bacillati</taxon>
        <taxon>Cyanobacteriota</taxon>
        <taxon>Cyanophyceae</taxon>
        <taxon>Oscillatoriophycideae</taxon>
        <taxon>Oscillatoriales</taxon>
        <taxon>Microcoleaceae</taxon>
        <taxon>Planktothrix</taxon>
    </lineage>
</organism>
<dbReference type="AlphaFoldDB" id="A0A1J1LLZ0"/>
<dbReference type="Proteomes" id="UP000184315">
    <property type="component" value="Unassembled WGS sequence"/>
</dbReference>
<dbReference type="InterPro" id="IPR019069">
    <property type="entry name" value="Restrct_endonuc_II_ScaI"/>
</dbReference>
<proteinExistence type="predicted"/>
<gene>
    <name evidence="1" type="ORF">PL9214500273</name>
</gene>
<reference evidence="2" key="1">
    <citation type="submission" date="2015-10" db="EMBL/GenBank/DDBJ databases">
        <authorList>
            <person name="Regsiter A."/>
            <person name="william w."/>
        </authorList>
    </citation>
    <scope>NUCLEOTIDE SEQUENCE [LARGE SCALE GENOMIC DNA]</scope>
</reference>
<evidence type="ECO:0000313" key="2">
    <source>
        <dbReference type="Proteomes" id="UP000184315"/>
    </source>
</evidence>
<dbReference type="Pfam" id="PF09569">
    <property type="entry name" value="RE_ScaI"/>
    <property type="match status" value="1"/>
</dbReference>
<dbReference type="STRING" id="671072.PL9214500273"/>
<keyword evidence="2" id="KW-1185">Reference proteome</keyword>
<sequence>MREPQVWRGGISKEEKDLVYIPNQFYSILVGLIIQIGKHNYHKQVKPQV</sequence>
<protein>
    <submittedName>
        <fullName evidence="1">Uncharacterized protein</fullName>
    </submittedName>
</protein>